<dbReference type="InterPro" id="IPR052986">
    <property type="entry name" value="VLIG_GTPase"/>
</dbReference>
<feature type="domain" description="VLIG-type G" evidence="2">
    <location>
        <begin position="733"/>
        <end position="862"/>
    </location>
</feature>
<feature type="compositionally biased region" description="Basic and acidic residues" evidence="1">
    <location>
        <begin position="627"/>
        <end position="637"/>
    </location>
</feature>
<dbReference type="Proteomes" id="UP000005226">
    <property type="component" value="Chromosome 11"/>
</dbReference>
<dbReference type="GeneID" id="105417056"/>
<sequence length="1673" mass="188518">MSIKLPKRLSSKRKKHPVNNAQAELLHSLGLDTLGSTPLDPASMLNISTWTLENKTPRRVKDLPNAFLQRLWLLSPTARSPCCTPEQEDPSDVSELQEELSDGAADNHYGVNPLDLVTAVFMSATPFLQQEMITHMLKCHFAVPLVIPNVCQDEPSNFLLWPQRGAVSRWRSNFPKQSKKIYEGNLASTNMPMVSCMKLGHCNVSKSQVLNSVIRSTADTFLHSGLDGGELPRRLSNGLVEISWCLPTGDPSTDTFPIPVVISNLRGDAGSHEKCVNLLCQASSAMVVFCGDLKEKQMEILASCKAKTSNLIIIDLSNENPFTGGFDQNINRVIQRGDLSEVELADRLRQTLKELLPVKVKCVTLEAVAKVAEGLAFHVDETTVCKKAMATAQDVLNGLEEGSRQYKEKQLPLQGHLWSKLAEIERKERKHTKEGKETDPHNKGKDEILAELNGYKMTQAMKTFSHALLTADKMERTFFLHWMKLRLQEIQSEKKTFPQTSVINTEIGTNGDVNENHLVVENGENFELEDSDSFCTDSTIEEEETEEKLGNMELEVPESSAEISQEVISTEWTADDESTSHQEESMCGPCLVEELHVASEVCCEDGTDEKEDFGEQMSDPQENEDLSFEREQVDEQQVHSNSSVQQVSCPQPWELGSYSISLEHFLCEMGLIFELADVSRGRSRDISRFPGVAAELLLYGVPLQLMDGDTSTIPIRWLGSVFAELKHRLPQEHCRMRVLTNLGAHHARNAAVLSALFAVTFPGGTSTKGIYMLILSVPDNLKEDIGCDFLLLIDVEGLSSDQNRNISDHGLATVAAGLSDILLLNISPHASDELESNVALIVNALLCAKECGSMPFCQFLLQGEGIHSVLQASQLKHVSDILQHKTLDKGPSLASGLCVPGISGVPVVKGPWHSMSLSEEVDLRYSRDVLKLKQHLFGALGKCAATTAVTSPSEFMGRLCAIWDAVRAESFTTRLQNRVIALAFASLCTEFSQWQESFLEHMESWLSWTRQKIFATKANNAIHSGFVDEAEEEVKTEAEKLKSKVEVYFMNQDLLKNTSFKPFLLRNVEHLQEQVTINLKEKLMAINENHCSATQLQTFEALLEKEQQSKLQAMIENSKSNQALLQDAQLEMEFEAMWSHILSNFDFRPSETEDITARVRNVLRENLMSRGLQKHLKKLDDIGQNQTPDNHNQKFYIHDEHFGYRSRLKHMFEDNNRLQKLEAQQLACHIIEQCEQFVKEKSLSHADFSDGYIKDLLENVERGLNDKAIEIKSVFEVDLKIFLCHAACQDFQKLHDRYAKDRELLQHISANKRVYLAEFMYQFRKMDQCHHTARAFTSTVLRPTVLSYVHRNLAMLIADEVRGQAPQYKSQHAFHQSLLEELISEDAFENLVDYLHSFDDFRLRRLQEKVVAHLSQSNNLITWRQQRLGEIVGLIATAVSEAAEGTAGVLSDAKPLLERVCLTLERDGDVEVARAAMDGPLFSITVKWDYFVTCLLELLAAMRLELAQEFTENKDAAQFLQNLPVQPHEYLLERVKGCEKRCPICGTPCEVEESGHRVHRATLHRPISMLPNKTHPLSNKSSPESRTNLDASNETDGASLACSGLHYPEWIRCSEDPNLQFPSAYWRYVLVRFNDRFAKEYQQDPTKIPEEWTKITGNEALDSLKESFSTALC</sequence>
<dbReference type="InterPro" id="IPR057365">
    <property type="entry name" value="URGCP"/>
</dbReference>
<dbReference type="Pfam" id="PF25496">
    <property type="entry name" value="URGCP"/>
    <property type="match status" value="1"/>
</dbReference>
<protein>
    <submittedName>
        <fullName evidence="3">GTPase, very large interferon inducible 1-like 2</fullName>
    </submittedName>
</protein>
<evidence type="ECO:0000313" key="3">
    <source>
        <dbReference type="Ensembl" id="ENSTRUP00000076360.1"/>
    </source>
</evidence>
<dbReference type="RefSeq" id="XP_029700177.1">
    <property type="nucleotide sequence ID" value="XM_029844317.1"/>
</dbReference>
<dbReference type="Ensembl" id="ENSTRUT00000082400.1">
    <property type="protein sequence ID" value="ENSTRUP00000076360.1"/>
    <property type="gene ID" value="ENSTRUG00000031878.1"/>
</dbReference>
<evidence type="ECO:0000313" key="4">
    <source>
        <dbReference type="Proteomes" id="UP000005226"/>
    </source>
</evidence>
<reference evidence="3" key="2">
    <citation type="submission" date="2025-08" db="UniProtKB">
        <authorList>
            <consortium name="Ensembl"/>
        </authorList>
    </citation>
    <scope>IDENTIFICATION</scope>
</reference>
<feature type="region of interest" description="Disordered" evidence="1">
    <location>
        <begin position="607"/>
        <end position="645"/>
    </location>
</feature>
<proteinExistence type="predicted"/>
<reference evidence="3 4" key="1">
    <citation type="journal article" date="2011" name="Genome Biol. Evol.">
        <title>Integration of the genetic map and genome assembly of fugu facilitates insights into distinct features of genome evolution in teleosts and mammals.</title>
        <authorList>
            <person name="Kai W."/>
            <person name="Kikuchi K."/>
            <person name="Tohari S."/>
            <person name="Chew A.K."/>
            <person name="Tay A."/>
            <person name="Fujiwara A."/>
            <person name="Hosoya S."/>
            <person name="Suetake H."/>
            <person name="Naruse K."/>
            <person name="Brenner S."/>
            <person name="Suzuki Y."/>
            <person name="Venkatesh B."/>
        </authorList>
    </citation>
    <scope>NUCLEOTIDE SEQUENCE [LARGE SCALE GENOMIC DNA]</scope>
</reference>
<dbReference type="GO" id="GO:0005525">
    <property type="term" value="F:GTP binding"/>
    <property type="evidence" value="ECO:0007669"/>
    <property type="project" value="InterPro"/>
</dbReference>
<keyword evidence="4" id="KW-1185">Reference proteome</keyword>
<dbReference type="GeneTree" id="ENSGT00940000154390"/>
<feature type="region of interest" description="Disordered" evidence="1">
    <location>
        <begin position="1569"/>
        <end position="1595"/>
    </location>
</feature>
<accession>A0A674NSX9</accession>
<dbReference type="PANTHER" id="PTHR14819:SF9">
    <property type="entry name" value="UP-REGULATOR OF CELL PROLIFERATION-LIKE"/>
    <property type="match status" value="1"/>
</dbReference>
<name>A0A674NSX9_TAKRU</name>
<dbReference type="OrthoDB" id="1597724at2759"/>
<evidence type="ECO:0000259" key="2">
    <source>
        <dbReference type="PROSITE" id="PS51717"/>
    </source>
</evidence>
<dbReference type="Pfam" id="PF25974">
    <property type="entry name" value="URGCP_9th"/>
    <property type="match status" value="1"/>
</dbReference>
<dbReference type="RefSeq" id="XP_011606704.2">
    <property type="nucleotide sequence ID" value="XM_011608402.2"/>
</dbReference>
<reference evidence="3" key="3">
    <citation type="submission" date="2025-09" db="UniProtKB">
        <authorList>
            <consortium name="Ensembl"/>
        </authorList>
    </citation>
    <scope>IDENTIFICATION</scope>
</reference>
<dbReference type="InterPro" id="IPR030383">
    <property type="entry name" value="G_VLIG_dom"/>
</dbReference>
<evidence type="ECO:0000256" key="1">
    <source>
        <dbReference type="SAM" id="MobiDB-lite"/>
    </source>
</evidence>
<dbReference type="OMA" id="ISMVIKP"/>
<feature type="compositionally biased region" description="Polar residues" evidence="1">
    <location>
        <begin position="1575"/>
        <end position="1595"/>
    </location>
</feature>
<dbReference type="PROSITE" id="PS51717">
    <property type="entry name" value="G_VLIG"/>
    <property type="match status" value="1"/>
</dbReference>
<dbReference type="InterPro" id="IPR058641">
    <property type="entry name" value="GVIN1_dom"/>
</dbReference>
<dbReference type="InParanoid" id="A0A674NSX9"/>
<organism evidence="3 4">
    <name type="scientific">Takifugu rubripes</name>
    <name type="common">Japanese pufferfish</name>
    <name type="synonym">Fugu rubripes</name>
    <dbReference type="NCBI Taxonomy" id="31033"/>
    <lineage>
        <taxon>Eukaryota</taxon>
        <taxon>Metazoa</taxon>
        <taxon>Chordata</taxon>
        <taxon>Craniata</taxon>
        <taxon>Vertebrata</taxon>
        <taxon>Euteleostomi</taxon>
        <taxon>Actinopterygii</taxon>
        <taxon>Neopterygii</taxon>
        <taxon>Teleostei</taxon>
        <taxon>Neoteleostei</taxon>
        <taxon>Acanthomorphata</taxon>
        <taxon>Eupercaria</taxon>
        <taxon>Tetraodontiformes</taxon>
        <taxon>Tetradontoidea</taxon>
        <taxon>Tetraodontidae</taxon>
        <taxon>Takifugu</taxon>
    </lineage>
</organism>
<dbReference type="PANTHER" id="PTHR14819">
    <property type="entry name" value="GTP-BINDING"/>
    <property type="match status" value="1"/>
</dbReference>
<dbReference type="Pfam" id="PF25683">
    <property type="entry name" value="URGCP_GTPase"/>
    <property type="match status" value="1"/>
</dbReference>
<gene>
    <name evidence="3" type="primary">gvin1l2</name>
</gene>